<name>A0ABX1WSF8_9BACT</name>
<accession>A0ABX1WSF8</accession>
<organism evidence="1 2">
    <name type="scientific">Marinifilum caeruleilacunae</name>
    <dbReference type="NCBI Taxonomy" id="2499076"/>
    <lineage>
        <taxon>Bacteria</taxon>
        <taxon>Pseudomonadati</taxon>
        <taxon>Bacteroidota</taxon>
        <taxon>Bacteroidia</taxon>
        <taxon>Marinilabiliales</taxon>
        <taxon>Marinifilaceae</taxon>
    </lineage>
</organism>
<dbReference type="InterPro" id="IPR027417">
    <property type="entry name" value="P-loop_NTPase"/>
</dbReference>
<reference evidence="1 2" key="1">
    <citation type="submission" date="2018-12" db="EMBL/GenBank/DDBJ databases">
        <title>Marinifilum JC070 sp. nov., a marine bacterium isolated from Yongle Blue Hole in the South China Sea.</title>
        <authorList>
            <person name="Fu T."/>
        </authorList>
    </citation>
    <scope>NUCLEOTIDE SEQUENCE [LARGE SCALE GENOMIC DNA]</scope>
    <source>
        <strain evidence="1 2">JC070</strain>
    </source>
</reference>
<keyword evidence="2" id="KW-1185">Reference proteome</keyword>
<dbReference type="RefSeq" id="WP_171594173.1">
    <property type="nucleotide sequence ID" value="NZ_RZNH01000003.1"/>
</dbReference>
<evidence type="ECO:0000313" key="1">
    <source>
        <dbReference type="EMBL" id="NOU58895.1"/>
    </source>
</evidence>
<comment type="caution">
    <text evidence="1">The sequence shown here is derived from an EMBL/GenBank/DDBJ whole genome shotgun (WGS) entry which is preliminary data.</text>
</comment>
<gene>
    <name evidence="1" type="ORF">ELS83_03625</name>
</gene>
<sequence length="294" mass="34132">MQHIDESIRYILDKSKEDRIFFSKCDKWFDYRKASEIFKILEDLLKHPPVLRMPNLLITAETNNGKTALVRKFYSKYKPHVEIENNRISGRAIYVQAPPIPDERRFYNTLLEELNISYCISDKLEKKRIQVLNALQNLGTKMVIIDEIHHIQAGSLVKQIAFINMLITLSDLLQIVIITVGIFEAHSSFAISSQFSNRFDWISLPKWELNEDYFRLLENFAKFLPLHHPSTIQDPKIASKILKMSEGTIGEISKILTIASIKAIISETEQVDSHILENINYLTPSNRRAYSSFF</sequence>
<dbReference type="SUPFAM" id="SSF52540">
    <property type="entry name" value="P-loop containing nucleoside triphosphate hydrolases"/>
    <property type="match status" value="1"/>
</dbReference>
<evidence type="ECO:0000313" key="2">
    <source>
        <dbReference type="Proteomes" id="UP000732105"/>
    </source>
</evidence>
<dbReference type="InterPro" id="IPR008868">
    <property type="entry name" value="TniB"/>
</dbReference>
<proteinExistence type="predicted"/>
<dbReference type="Proteomes" id="UP000732105">
    <property type="component" value="Unassembled WGS sequence"/>
</dbReference>
<protein>
    <submittedName>
        <fullName evidence="1">AAA family ATPase</fullName>
    </submittedName>
</protein>
<dbReference type="Pfam" id="PF05621">
    <property type="entry name" value="TniB"/>
    <property type="match status" value="1"/>
</dbReference>
<dbReference type="EMBL" id="RZNH01000003">
    <property type="protein sequence ID" value="NOU58895.1"/>
    <property type="molecule type" value="Genomic_DNA"/>
</dbReference>
<dbReference type="Gene3D" id="3.40.50.300">
    <property type="entry name" value="P-loop containing nucleotide triphosphate hydrolases"/>
    <property type="match status" value="1"/>
</dbReference>